<protein>
    <submittedName>
        <fullName evidence="1">Uncharacterized protein</fullName>
    </submittedName>
</protein>
<accession>A0ACB8E8I4</accession>
<comment type="caution">
    <text evidence="1">The sequence shown here is derived from an EMBL/GenBank/DDBJ whole genome shotgun (WGS) entry which is preliminary data.</text>
</comment>
<proteinExistence type="predicted"/>
<name>A0ACB8E8I4_9SAUR</name>
<dbReference type="Proteomes" id="UP000827872">
    <property type="component" value="Linkage Group LG10"/>
</dbReference>
<sequence>MQSASGYKRHNFGSLRQKRSGLKHELTEEQKEEIRKAFDLFDTDDTGAIDMKEMEVMMDALGFETRKGEVRKMIAEIGKIDPSRINFEEFLTMIVKKMNEKDSKEELIKAFQLLDTEGTGKITFENLKNAFGVLGEVISDVEIQEMIDEADRDGDGEINQQEFLRMMRKANLY</sequence>
<organism evidence="1 2">
    <name type="scientific">Sphaerodactylus townsendi</name>
    <dbReference type="NCBI Taxonomy" id="933632"/>
    <lineage>
        <taxon>Eukaryota</taxon>
        <taxon>Metazoa</taxon>
        <taxon>Chordata</taxon>
        <taxon>Craniata</taxon>
        <taxon>Vertebrata</taxon>
        <taxon>Euteleostomi</taxon>
        <taxon>Lepidosauria</taxon>
        <taxon>Squamata</taxon>
        <taxon>Bifurcata</taxon>
        <taxon>Gekkota</taxon>
        <taxon>Sphaerodactylidae</taxon>
        <taxon>Sphaerodactylus</taxon>
    </lineage>
</organism>
<reference evidence="1" key="1">
    <citation type="submission" date="2021-08" db="EMBL/GenBank/DDBJ databases">
        <title>The first chromosome-level gecko genome reveals the dynamic sex chromosomes of Neotropical dwarf geckos (Sphaerodactylidae: Sphaerodactylus).</title>
        <authorList>
            <person name="Pinto B.J."/>
            <person name="Keating S.E."/>
            <person name="Gamble T."/>
        </authorList>
    </citation>
    <scope>NUCLEOTIDE SEQUENCE</scope>
    <source>
        <strain evidence="1">TG3544</strain>
    </source>
</reference>
<keyword evidence="2" id="KW-1185">Reference proteome</keyword>
<gene>
    <name evidence="1" type="ORF">K3G42_019089</name>
</gene>
<evidence type="ECO:0000313" key="2">
    <source>
        <dbReference type="Proteomes" id="UP000827872"/>
    </source>
</evidence>
<evidence type="ECO:0000313" key="1">
    <source>
        <dbReference type="EMBL" id="KAH7988563.1"/>
    </source>
</evidence>
<dbReference type="EMBL" id="CM037623">
    <property type="protein sequence ID" value="KAH7988563.1"/>
    <property type="molecule type" value="Genomic_DNA"/>
</dbReference>